<dbReference type="InterPro" id="IPR045256">
    <property type="entry name" value="RanBP1_RanBD"/>
</dbReference>
<feature type="region of interest" description="Disordered" evidence="1">
    <location>
        <begin position="164"/>
        <end position="205"/>
    </location>
</feature>
<dbReference type="OrthoDB" id="2357150at2759"/>
<accession>A0A0P5FQS6</accession>
<feature type="region of interest" description="Disordered" evidence="1">
    <location>
        <begin position="1"/>
        <end position="21"/>
    </location>
</feature>
<name>A0A0P5FQS6_9CRUS</name>
<dbReference type="GO" id="GO:0005737">
    <property type="term" value="C:cytoplasm"/>
    <property type="evidence" value="ECO:0007669"/>
    <property type="project" value="TreeGrafter"/>
</dbReference>
<proteinExistence type="predicted"/>
<dbReference type="EMBL" id="LRGB01000341">
    <property type="protein sequence ID" value="KZS19626.1"/>
    <property type="molecule type" value="Genomic_DNA"/>
</dbReference>
<protein>
    <submittedName>
        <fullName evidence="2">Ran-specific GTPase-activating protein</fullName>
    </submittedName>
</protein>
<dbReference type="STRING" id="35525.A0A0P5FQS6"/>
<dbReference type="GO" id="GO:0006913">
    <property type="term" value="P:nucleocytoplasmic transport"/>
    <property type="evidence" value="ECO:0007669"/>
    <property type="project" value="InterPro"/>
</dbReference>
<evidence type="ECO:0000313" key="2">
    <source>
        <dbReference type="EMBL" id="KZS19626.1"/>
    </source>
</evidence>
<evidence type="ECO:0000313" key="3">
    <source>
        <dbReference type="Proteomes" id="UP000076858"/>
    </source>
</evidence>
<dbReference type="InterPro" id="IPR045255">
    <property type="entry name" value="RanBP1-like"/>
</dbReference>
<gene>
    <name evidence="2" type="ORF">APZ42_013899</name>
</gene>
<dbReference type="AlphaFoldDB" id="A0A0P5FQS6"/>
<dbReference type="PROSITE" id="PS50196">
    <property type="entry name" value="RANBD1"/>
    <property type="match status" value="1"/>
</dbReference>
<reference evidence="2 3" key="1">
    <citation type="submission" date="2016-03" db="EMBL/GenBank/DDBJ databases">
        <title>EvidentialGene: Evidence-directed Construction of Genes on Genomes.</title>
        <authorList>
            <person name="Gilbert D.G."/>
            <person name="Choi J.-H."/>
            <person name="Mockaitis K."/>
            <person name="Colbourne J."/>
            <person name="Pfrender M."/>
        </authorList>
    </citation>
    <scope>NUCLEOTIDE SEQUENCE [LARGE SCALE GENOMIC DNA]</scope>
    <source>
        <strain evidence="2 3">Xinb3</strain>
        <tissue evidence="2">Complete organism</tissue>
    </source>
</reference>
<dbReference type="Pfam" id="PF00638">
    <property type="entry name" value="Ran_BP1"/>
    <property type="match status" value="1"/>
</dbReference>
<keyword evidence="3" id="KW-1185">Reference proteome</keyword>
<dbReference type="PANTHER" id="PTHR23138:SF94">
    <property type="entry name" value="RAN BINDING PROTEIN 1"/>
    <property type="match status" value="1"/>
</dbReference>
<comment type="caution">
    <text evidence="2">The sequence shown here is derived from an EMBL/GenBank/DDBJ whole genome shotgun (WGS) entry which is preliminary data.</text>
</comment>
<dbReference type="InterPro" id="IPR000156">
    <property type="entry name" value="Ran_bind_dom"/>
</dbReference>
<dbReference type="CDD" id="cd13179">
    <property type="entry name" value="RanBD_RanBP1"/>
    <property type="match status" value="1"/>
</dbReference>
<feature type="compositionally biased region" description="Acidic residues" evidence="1">
    <location>
        <begin position="173"/>
        <end position="196"/>
    </location>
</feature>
<dbReference type="SMART" id="SM00160">
    <property type="entry name" value="RanBD"/>
    <property type="match status" value="1"/>
</dbReference>
<organism evidence="2 3">
    <name type="scientific">Daphnia magna</name>
    <dbReference type="NCBI Taxonomy" id="35525"/>
    <lineage>
        <taxon>Eukaryota</taxon>
        <taxon>Metazoa</taxon>
        <taxon>Ecdysozoa</taxon>
        <taxon>Arthropoda</taxon>
        <taxon>Crustacea</taxon>
        <taxon>Branchiopoda</taxon>
        <taxon>Diplostraca</taxon>
        <taxon>Cladocera</taxon>
        <taxon>Anomopoda</taxon>
        <taxon>Daphniidae</taxon>
        <taxon>Daphnia</taxon>
    </lineage>
</organism>
<dbReference type="PANTHER" id="PTHR23138">
    <property type="entry name" value="RAN BINDING PROTEIN"/>
    <property type="match status" value="1"/>
</dbReference>
<dbReference type="Gene3D" id="2.30.29.30">
    <property type="entry name" value="Pleckstrin-homology domain (PH domain)/Phosphotyrosine-binding domain (PTB)"/>
    <property type="match status" value="1"/>
</dbReference>
<dbReference type="FunFam" id="2.30.29.30:FF:000136">
    <property type="entry name" value="Ran-specific GTPase-activating protein-like"/>
    <property type="match status" value="1"/>
</dbReference>
<dbReference type="Proteomes" id="UP000076858">
    <property type="component" value="Unassembled WGS sequence"/>
</dbReference>
<dbReference type="GO" id="GO:0005096">
    <property type="term" value="F:GTPase activator activity"/>
    <property type="evidence" value="ECO:0007669"/>
    <property type="project" value="TreeGrafter"/>
</dbReference>
<sequence length="222" mass="25847">MTDVSVEVQNNKDHKDDVENEEHDPYFEPIIHLPEVHIYSMEEDEEDLVKLRAKLYRYDKTEEPHQWKERGTGEIKILCHLKQNTARVLMRRDRTWKICANHYITPVMELKPNCDSDRAWIWSVPADFADEVPKPELLAVRFSNAENAKLFKDAFEEAQRILEQNRNLTGEEATSDESGDEVEESDKEDDEQDSENSESKVEQEVIEKLRELEVDGASGKTG</sequence>
<evidence type="ECO:0000256" key="1">
    <source>
        <dbReference type="SAM" id="MobiDB-lite"/>
    </source>
</evidence>
<dbReference type="GO" id="GO:0005643">
    <property type="term" value="C:nuclear pore"/>
    <property type="evidence" value="ECO:0007669"/>
    <property type="project" value="TreeGrafter"/>
</dbReference>
<dbReference type="InterPro" id="IPR011993">
    <property type="entry name" value="PH-like_dom_sf"/>
</dbReference>
<dbReference type="SUPFAM" id="SSF50729">
    <property type="entry name" value="PH domain-like"/>
    <property type="match status" value="1"/>
</dbReference>